<comment type="caution">
    <text evidence="2">The sequence shown here is derived from an EMBL/GenBank/DDBJ whole genome shotgun (WGS) entry which is preliminary data.</text>
</comment>
<keyword evidence="3" id="KW-1185">Reference proteome</keyword>
<accession>A0AAE1L3N8</accession>
<evidence type="ECO:0000313" key="2">
    <source>
        <dbReference type="EMBL" id="KAK3891625.1"/>
    </source>
</evidence>
<feature type="region of interest" description="Disordered" evidence="1">
    <location>
        <begin position="1"/>
        <end position="32"/>
    </location>
</feature>
<organism evidence="2 3">
    <name type="scientific">Petrolisthes cinctipes</name>
    <name type="common">Flat porcelain crab</name>
    <dbReference type="NCBI Taxonomy" id="88211"/>
    <lineage>
        <taxon>Eukaryota</taxon>
        <taxon>Metazoa</taxon>
        <taxon>Ecdysozoa</taxon>
        <taxon>Arthropoda</taxon>
        <taxon>Crustacea</taxon>
        <taxon>Multicrustacea</taxon>
        <taxon>Malacostraca</taxon>
        <taxon>Eumalacostraca</taxon>
        <taxon>Eucarida</taxon>
        <taxon>Decapoda</taxon>
        <taxon>Pleocyemata</taxon>
        <taxon>Anomura</taxon>
        <taxon>Galatheoidea</taxon>
        <taxon>Porcellanidae</taxon>
        <taxon>Petrolisthes</taxon>
    </lineage>
</organism>
<protein>
    <submittedName>
        <fullName evidence="2">Uncharacterized protein</fullName>
    </submittedName>
</protein>
<proteinExistence type="predicted"/>
<dbReference type="Proteomes" id="UP001286313">
    <property type="component" value="Unassembled WGS sequence"/>
</dbReference>
<dbReference type="EMBL" id="JAWQEG010000322">
    <property type="protein sequence ID" value="KAK3891625.1"/>
    <property type="molecule type" value="Genomic_DNA"/>
</dbReference>
<dbReference type="AlphaFoldDB" id="A0AAE1L3N8"/>
<sequence length="122" mass="13027">MHDPPVSRRDESSTDLSPRTSSTSSGSRQLGHFLPQAICQRTTEVLPLSMVWSSSSKLFQARCLGNVQGTSSHPELHGEVQGQGGNNTQVPQPLPSPPRLESCLPTLHSEGSTRPRATGSLG</sequence>
<feature type="region of interest" description="Disordered" evidence="1">
    <location>
        <begin position="67"/>
        <end position="122"/>
    </location>
</feature>
<reference evidence="2" key="1">
    <citation type="submission" date="2023-10" db="EMBL/GenBank/DDBJ databases">
        <title>Genome assemblies of two species of porcelain crab, Petrolisthes cinctipes and Petrolisthes manimaculis (Anomura: Porcellanidae).</title>
        <authorList>
            <person name="Angst P."/>
        </authorList>
    </citation>
    <scope>NUCLEOTIDE SEQUENCE</scope>
    <source>
        <strain evidence="2">PB745_01</strain>
        <tissue evidence="2">Gill</tissue>
    </source>
</reference>
<feature type="compositionally biased region" description="Low complexity" evidence="1">
    <location>
        <begin position="14"/>
        <end position="27"/>
    </location>
</feature>
<feature type="compositionally biased region" description="Basic and acidic residues" evidence="1">
    <location>
        <begin position="1"/>
        <end position="12"/>
    </location>
</feature>
<evidence type="ECO:0000256" key="1">
    <source>
        <dbReference type="SAM" id="MobiDB-lite"/>
    </source>
</evidence>
<name>A0AAE1L3N8_PETCI</name>
<gene>
    <name evidence="2" type="ORF">Pcinc_004473</name>
</gene>
<evidence type="ECO:0000313" key="3">
    <source>
        <dbReference type="Proteomes" id="UP001286313"/>
    </source>
</evidence>